<dbReference type="RefSeq" id="WP_077691533.1">
    <property type="nucleotide sequence ID" value="NZ_MCOK01000001.1"/>
</dbReference>
<accession>A0A1V3C3S3</accession>
<protein>
    <submittedName>
        <fullName evidence="1">Uncharacterized protein</fullName>
    </submittedName>
</protein>
<dbReference type="Proteomes" id="UP000189004">
    <property type="component" value="Unassembled WGS sequence"/>
</dbReference>
<dbReference type="AlphaFoldDB" id="A0A1V3C3S3"/>
<dbReference type="STRING" id="501010.NOSIN_15915"/>
<dbReference type="Gene3D" id="3.40.50.300">
    <property type="entry name" value="P-loop containing nucleotide triphosphate hydrolases"/>
    <property type="match status" value="1"/>
</dbReference>
<sequence>MIVLLNGPFGGGKTSTAEELVGLVPGSRLFDPETVGFMLRELLPDHPGDFQDLPPWRTLFAATAAEVAAFTGQVLVAPMSILDEDYAEEVTGGLRDRGLKVCHVLLRTDRATLESRIAGHELFPGDRERSADAAAYRRSRAEAFFTAAGGWLGDTADVTVDTTDTPPAGVAAEVAAYLAR</sequence>
<dbReference type="InterPro" id="IPR027417">
    <property type="entry name" value="P-loop_NTPase"/>
</dbReference>
<proteinExistence type="predicted"/>
<dbReference type="Pfam" id="PF13671">
    <property type="entry name" value="AAA_33"/>
    <property type="match status" value="1"/>
</dbReference>
<name>A0A1V3C3S3_9ACTN</name>
<keyword evidence="2" id="KW-1185">Reference proteome</keyword>
<gene>
    <name evidence="1" type="ORF">NOSIN_15915</name>
</gene>
<comment type="caution">
    <text evidence="1">The sequence shown here is derived from an EMBL/GenBank/DDBJ whole genome shotgun (WGS) entry which is preliminary data.</text>
</comment>
<dbReference type="EMBL" id="MCOK01000001">
    <property type="protein sequence ID" value="OOC55109.1"/>
    <property type="molecule type" value="Genomic_DNA"/>
</dbReference>
<evidence type="ECO:0000313" key="1">
    <source>
        <dbReference type="EMBL" id="OOC55109.1"/>
    </source>
</evidence>
<reference evidence="2" key="1">
    <citation type="submission" date="2016-08" db="EMBL/GenBank/DDBJ databases">
        <authorList>
            <person name="Tokovenko B."/>
            <person name="Kalinowski J."/>
        </authorList>
    </citation>
    <scope>NUCLEOTIDE SEQUENCE [LARGE SCALE GENOMIC DNA]</scope>
    <source>
        <strain evidence="2">UTMC102</strain>
    </source>
</reference>
<organism evidence="1 2">
    <name type="scientific">Nocardiopsis sinuspersici</name>
    <dbReference type="NCBI Taxonomy" id="501010"/>
    <lineage>
        <taxon>Bacteria</taxon>
        <taxon>Bacillati</taxon>
        <taxon>Actinomycetota</taxon>
        <taxon>Actinomycetes</taxon>
        <taxon>Streptosporangiales</taxon>
        <taxon>Nocardiopsidaceae</taxon>
        <taxon>Nocardiopsis</taxon>
    </lineage>
</organism>
<dbReference type="OrthoDB" id="9799092at2"/>
<evidence type="ECO:0000313" key="2">
    <source>
        <dbReference type="Proteomes" id="UP000189004"/>
    </source>
</evidence>
<dbReference type="SUPFAM" id="SSF52540">
    <property type="entry name" value="P-loop containing nucleoside triphosphate hydrolases"/>
    <property type="match status" value="1"/>
</dbReference>